<proteinExistence type="predicted"/>
<dbReference type="VEuPathDB" id="FungiDB:DFL_005629"/>
<evidence type="ECO:0000313" key="1">
    <source>
        <dbReference type="EMBL" id="RVD83855.1"/>
    </source>
</evidence>
<comment type="caution">
    <text evidence="1">The sequence shown here is derived from an EMBL/GenBank/DDBJ whole genome shotgun (WGS) entry which is preliminary data.</text>
</comment>
<name>A0A436ZYN2_ARTFL</name>
<evidence type="ECO:0000313" key="2">
    <source>
        <dbReference type="Proteomes" id="UP000283090"/>
    </source>
</evidence>
<dbReference type="Proteomes" id="UP000283090">
    <property type="component" value="Unassembled WGS sequence"/>
</dbReference>
<dbReference type="GeneID" id="93587940"/>
<gene>
    <name evidence="1" type="ORF">DFL_005629</name>
</gene>
<dbReference type="EMBL" id="SAEB01000007">
    <property type="protein sequence ID" value="RVD83855.1"/>
    <property type="molecule type" value="Genomic_DNA"/>
</dbReference>
<organism evidence="1 2">
    <name type="scientific">Arthrobotrys flagrans</name>
    <name type="common">Nematode-trapping fungus</name>
    <name type="synonym">Trichothecium flagrans</name>
    <dbReference type="NCBI Taxonomy" id="97331"/>
    <lineage>
        <taxon>Eukaryota</taxon>
        <taxon>Fungi</taxon>
        <taxon>Dikarya</taxon>
        <taxon>Ascomycota</taxon>
        <taxon>Pezizomycotina</taxon>
        <taxon>Orbiliomycetes</taxon>
        <taxon>Orbiliales</taxon>
        <taxon>Orbiliaceae</taxon>
        <taxon>Arthrobotrys</taxon>
    </lineage>
</organism>
<dbReference type="RefSeq" id="XP_067489399.1">
    <property type="nucleotide sequence ID" value="XM_067634916.1"/>
</dbReference>
<sequence>MHDITYQLQTRRRNYLIELNQVTRVQIKVITRFSTFPIRPSWRVEAFTKNSGRPVLRLRVPIQALVVFVGSRRDALTSFCFLSCGSIGGELQTDSVRLSFDIRSETALDITIHSTVFLSTI</sequence>
<reference evidence="1 2" key="1">
    <citation type="submission" date="2019-01" db="EMBL/GenBank/DDBJ databases">
        <title>Intercellular communication is required for trap formation in the nematode-trapping fungus Duddingtonia flagrans.</title>
        <authorList>
            <person name="Youssar L."/>
            <person name="Wernet V."/>
            <person name="Hensel N."/>
            <person name="Hildebrandt H.-G."/>
            <person name="Fischer R."/>
        </authorList>
    </citation>
    <scope>NUCLEOTIDE SEQUENCE [LARGE SCALE GENOMIC DNA]</scope>
    <source>
        <strain evidence="1 2">CBS H-5679</strain>
    </source>
</reference>
<keyword evidence="2" id="KW-1185">Reference proteome</keyword>
<dbReference type="AlphaFoldDB" id="A0A436ZYN2"/>
<protein>
    <submittedName>
        <fullName evidence="1">Uncharacterized protein</fullName>
    </submittedName>
</protein>
<accession>A0A436ZYN2</accession>